<dbReference type="SUPFAM" id="SSF55021">
    <property type="entry name" value="ACT-like"/>
    <property type="match status" value="1"/>
</dbReference>
<feature type="compositionally biased region" description="Acidic residues" evidence="2">
    <location>
        <begin position="333"/>
        <end position="346"/>
    </location>
</feature>
<evidence type="ECO:0000259" key="5">
    <source>
        <dbReference type="PROSITE" id="PS51671"/>
    </source>
</evidence>
<evidence type="ECO:0000256" key="3">
    <source>
        <dbReference type="SAM" id="Phobius"/>
    </source>
</evidence>
<dbReference type="Pfam" id="PF14257">
    <property type="entry name" value="DUF4349"/>
    <property type="match status" value="1"/>
</dbReference>
<gene>
    <name evidence="6" type="ORF">F0L17_20700</name>
</gene>
<keyword evidence="3" id="KW-0812">Transmembrane</keyword>
<dbReference type="InterPro" id="IPR025645">
    <property type="entry name" value="DUF4349"/>
</dbReference>
<keyword evidence="4" id="KW-0732">Signal</keyword>
<evidence type="ECO:0000256" key="1">
    <source>
        <dbReference type="SAM" id="Coils"/>
    </source>
</evidence>
<keyword evidence="3" id="KW-0472">Membrane</keyword>
<organism evidence="6 7">
    <name type="scientific">Streptomyces taklimakanensis</name>
    <dbReference type="NCBI Taxonomy" id="2569853"/>
    <lineage>
        <taxon>Bacteria</taxon>
        <taxon>Bacillati</taxon>
        <taxon>Actinomycetota</taxon>
        <taxon>Actinomycetes</taxon>
        <taxon>Kitasatosporales</taxon>
        <taxon>Streptomycetaceae</taxon>
        <taxon>Streptomyces</taxon>
    </lineage>
</organism>
<accession>A0A6G2BGS7</accession>
<dbReference type="EMBL" id="WIXO01000001">
    <property type="protein sequence ID" value="MTE21487.1"/>
    <property type="molecule type" value="Genomic_DNA"/>
</dbReference>
<keyword evidence="1" id="KW-0175">Coiled coil</keyword>
<dbReference type="OrthoDB" id="186919at2"/>
<evidence type="ECO:0000313" key="7">
    <source>
        <dbReference type="Proteomes" id="UP000473014"/>
    </source>
</evidence>
<feature type="compositionally biased region" description="Gly residues" evidence="2">
    <location>
        <begin position="347"/>
        <end position="365"/>
    </location>
</feature>
<feature type="region of interest" description="Disordered" evidence="2">
    <location>
        <begin position="313"/>
        <end position="365"/>
    </location>
</feature>
<keyword evidence="7" id="KW-1185">Reference proteome</keyword>
<protein>
    <submittedName>
        <fullName evidence="6">DUF4349 domain-containing protein</fullName>
    </submittedName>
</protein>
<feature type="compositionally biased region" description="Basic and acidic residues" evidence="2">
    <location>
        <begin position="47"/>
        <end position="61"/>
    </location>
</feature>
<name>A0A6G2BGS7_9ACTN</name>
<dbReference type="InterPro" id="IPR045865">
    <property type="entry name" value="ACT-like_dom_sf"/>
</dbReference>
<feature type="region of interest" description="Disordered" evidence="2">
    <location>
        <begin position="46"/>
        <end position="89"/>
    </location>
</feature>
<keyword evidence="3" id="KW-1133">Transmembrane helix</keyword>
<feature type="chain" id="PRO_5038765282" evidence="4">
    <location>
        <begin position="29"/>
        <end position="365"/>
    </location>
</feature>
<feature type="transmembrane region" description="Helical" evidence="3">
    <location>
        <begin position="282"/>
        <end position="304"/>
    </location>
</feature>
<evidence type="ECO:0000256" key="2">
    <source>
        <dbReference type="SAM" id="MobiDB-lite"/>
    </source>
</evidence>
<dbReference type="AlphaFoldDB" id="A0A6G2BGS7"/>
<proteinExistence type="predicted"/>
<reference evidence="6 7" key="1">
    <citation type="submission" date="2019-11" db="EMBL/GenBank/DDBJ databases">
        <authorList>
            <person name="Yuan L."/>
        </authorList>
    </citation>
    <scope>NUCLEOTIDE SEQUENCE [LARGE SCALE GENOMIC DNA]</scope>
    <source>
        <strain evidence="6 7">TRM43335</strain>
    </source>
</reference>
<evidence type="ECO:0000256" key="4">
    <source>
        <dbReference type="SAM" id="SignalP"/>
    </source>
</evidence>
<evidence type="ECO:0000313" key="6">
    <source>
        <dbReference type="EMBL" id="MTE21487.1"/>
    </source>
</evidence>
<feature type="domain" description="ACT" evidence="5">
    <location>
        <begin position="101"/>
        <end position="176"/>
    </location>
</feature>
<comment type="caution">
    <text evidence="6">The sequence shown here is derived from an EMBL/GenBank/DDBJ whole genome shotgun (WGS) entry which is preliminary data.</text>
</comment>
<dbReference type="PROSITE" id="PS51671">
    <property type="entry name" value="ACT"/>
    <property type="match status" value="1"/>
</dbReference>
<sequence>MVGSGGRGTVAGAAVLLAAALAVTGCGATGGGESTSAVDRGVAAPEAADREAGSVREDAAAERNAGQDTAGERGEDGAGSQEASADELPDPAATHIVRTASLTVTVEDVPGTLAEVRTAVESAGGYVADESTDRDAEGHDRSRVTLRVPPREYDDLLEELSGLGELVERKVSAKDVTDQVVDVESRIETQKASVARVRELMDEAVALSDVVSLESELSDRQADLEALQARLKSLRERTGMATVTLSLHEPDGEPVAERKEDDPSFGDALAAGWDAFVTMLRWLAVVLGASLPFVAAGLLVALVWRLVRPRLPRRSSGAHGVTSPLPVAAPPETDGDDADDADDSDGSDGGGNDSGSGGGERAGKR</sequence>
<feature type="coiled-coil region" evidence="1">
    <location>
        <begin position="210"/>
        <end position="237"/>
    </location>
</feature>
<dbReference type="InterPro" id="IPR002912">
    <property type="entry name" value="ACT_dom"/>
</dbReference>
<dbReference type="Proteomes" id="UP000473014">
    <property type="component" value="Unassembled WGS sequence"/>
</dbReference>
<dbReference type="PROSITE" id="PS51257">
    <property type="entry name" value="PROKAR_LIPOPROTEIN"/>
    <property type="match status" value="1"/>
</dbReference>
<feature type="signal peptide" evidence="4">
    <location>
        <begin position="1"/>
        <end position="28"/>
    </location>
</feature>